<organism evidence="1 2">
    <name type="scientific">Paspalum notatum var. saurae</name>
    <dbReference type="NCBI Taxonomy" id="547442"/>
    <lineage>
        <taxon>Eukaryota</taxon>
        <taxon>Viridiplantae</taxon>
        <taxon>Streptophyta</taxon>
        <taxon>Embryophyta</taxon>
        <taxon>Tracheophyta</taxon>
        <taxon>Spermatophyta</taxon>
        <taxon>Magnoliopsida</taxon>
        <taxon>Liliopsida</taxon>
        <taxon>Poales</taxon>
        <taxon>Poaceae</taxon>
        <taxon>PACMAD clade</taxon>
        <taxon>Panicoideae</taxon>
        <taxon>Andropogonodae</taxon>
        <taxon>Paspaleae</taxon>
        <taxon>Paspalinae</taxon>
        <taxon>Paspalum</taxon>
    </lineage>
</organism>
<evidence type="ECO:0000313" key="2">
    <source>
        <dbReference type="Proteomes" id="UP001341281"/>
    </source>
</evidence>
<gene>
    <name evidence="1" type="ORF">U9M48_019781</name>
</gene>
<accession>A0AAQ3TGC9</accession>
<dbReference type="AlphaFoldDB" id="A0AAQ3TGC9"/>
<dbReference type="Proteomes" id="UP001341281">
    <property type="component" value="Chromosome 04"/>
</dbReference>
<dbReference type="EMBL" id="CP144748">
    <property type="protein sequence ID" value="WVZ71162.1"/>
    <property type="molecule type" value="Genomic_DNA"/>
</dbReference>
<proteinExistence type="predicted"/>
<dbReference type="PANTHER" id="PTHR46890">
    <property type="entry name" value="NON-LTR RETROLELEMENT REVERSE TRANSCRIPTASE-LIKE PROTEIN-RELATED"/>
    <property type="match status" value="1"/>
</dbReference>
<name>A0AAQ3TGC9_PASNO</name>
<evidence type="ECO:0008006" key="3">
    <source>
        <dbReference type="Google" id="ProtNLM"/>
    </source>
</evidence>
<protein>
    <recommendedName>
        <fullName evidence="3">Reverse transcriptase domain-containing protein</fullName>
    </recommendedName>
</protein>
<dbReference type="InterPro" id="IPR052343">
    <property type="entry name" value="Retrotransposon-Effector_Assoc"/>
</dbReference>
<dbReference type="PANTHER" id="PTHR46890:SF1">
    <property type="entry name" value="REVERSE TRANSCRIPTASE DOMAIN-CONTAINING PROTEIN"/>
    <property type="match status" value="1"/>
</dbReference>
<sequence>MESGNVKLQLAVAKEFLHKLEIARDSRNLSAGEEWLRKKLKVHCLRLPSLQRSIARLCSRILYLREGDANTSFFHQQARYRKKKSSIAKLEVDDQVIVSQEGLQDAAFSFFGNLLGTAEERSFSLDLVFHQQQHNLSSLEEPFSLEEVWATIKDMPMDKAPGPDSFTGRFYKCCWDIIGSDVLLALAVLHKGHVFKFKLLNLAFISLLPKKADAKWCDLICLLLSTASTQILVNGIPGQPIFHLCSLRQGDPLSSMLFVLVMDVLSSLVNKASGENLMLPIAVSGKNLLLPIAGHHNHHRISLYANDVVLFVRPSRNDLLMVKDLLDCFGHVSGQIFPRVQPSPFSAWILILPSFQRLCHVTCGVSNFLTTYLGHPLTIRKPSKNEWLPLIDKVANKLPSWKQPIYSMIALDLPRWVIKAIDKRRRGFLWKGQEQA</sequence>
<reference evidence="1 2" key="1">
    <citation type="submission" date="2024-02" db="EMBL/GenBank/DDBJ databases">
        <title>High-quality chromosome-scale genome assembly of Pensacola bahiagrass (Paspalum notatum Flugge var. saurae).</title>
        <authorList>
            <person name="Vega J.M."/>
            <person name="Podio M."/>
            <person name="Orjuela J."/>
            <person name="Siena L.A."/>
            <person name="Pessino S.C."/>
            <person name="Combes M.C."/>
            <person name="Mariac C."/>
            <person name="Albertini E."/>
            <person name="Pupilli F."/>
            <person name="Ortiz J.P.A."/>
            <person name="Leblanc O."/>
        </authorList>
    </citation>
    <scope>NUCLEOTIDE SEQUENCE [LARGE SCALE GENOMIC DNA]</scope>
    <source>
        <strain evidence="1">R1</strain>
        <tissue evidence="1">Leaf</tissue>
    </source>
</reference>
<keyword evidence="2" id="KW-1185">Reference proteome</keyword>
<evidence type="ECO:0000313" key="1">
    <source>
        <dbReference type="EMBL" id="WVZ71162.1"/>
    </source>
</evidence>